<evidence type="ECO:0000256" key="1">
    <source>
        <dbReference type="SAM" id="Phobius"/>
    </source>
</evidence>
<keyword evidence="1" id="KW-0472">Membrane</keyword>
<evidence type="ECO:0000313" key="4">
    <source>
        <dbReference type="Proteomes" id="UP001596303"/>
    </source>
</evidence>
<evidence type="ECO:0000313" key="3">
    <source>
        <dbReference type="EMBL" id="MFC6198121.1"/>
    </source>
</evidence>
<keyword evidence="1" id="KW-1133">Transmembrane helix</keyword>
<dbReference type="RefSeq" id="WP_377378053.1">
    <property type="nucleotide sequence ID" value="NZ_JBHSSW010000009.1"/>
</dbReference>
<dbReference type="EMBL" id="JBHSSW010000009">
    <property type="protein sequence ID" value="MFC6198121.1"/>
    <property type="molecule type" value="Genomic_DNA"/>
</dbReference>
<dbReference type="InterPro" id="IPR024402">
    <property type="entry name" value="DUF2726"/>
</dbReference>
<dbReference type="Pfam" id="PF10881">
    <property type="entry name" value="DUF2726"/>
    <property type="match status" value="1"/>
</dbReference>
<organism evidence="3 4">
    <name type="scientific">Ponticaulis profundi</name>
    <dbReference type="NCBI Taxonomy" id="2665222"/>
    <lineage>
        <taxon>Bacteria</taxon>
        <taxon>Pseudomonadati</taxon>
        <taxon>Pseudomonadota</taxon>
        <taxon>Alphaproteobacteria</taxon>
        <taxon>Hyphomonadales</taxon>
        <taxon>Hyphomonadaceae</taxon>
        <taxon>Ponticaulis</taxon>
    </lineage>
</organism>
<sequence length="184" mass="20779">MANAFSDILGFAIAFGVLALALSSIGPLFFGKARKKIRKQPTLHAYRSRSTILSEAERLAFRQLYRALRGRAYLCPKVRIADILDVERTGDFKKDNPGFLRIAQKHVDFLVTDFDGQILFAIELDDSSHNRAKTIKRDELVNHAFTTARVDLIRVQPGKLSESRALRKKLSELPVPDRERQSAA</sequence>
<proteinExistence type="predicted"/>
<keyword evidence="4" id="KW-1185">Reference proteome</keyword>
<dbReference type="Proteomes" id="UP001596303">
    <property type="component" value="Unassembled WGS sequence"/>
</dbReference>
<accession>A0ABW1S8Y7</accession>
<keyword evidence="1" id="KW-0812">Transmembrane</keyword>
<reference evidence="4" key="1">
    <citation type="journal article" date="2019" name="Int. J. Syst. Evol. Microbiol.">
        <title>The Global Catalogue of Microorganisms (GCM) 10K type strain sequencing project: providing services to taxonomists for standard genome sequencing and annotation.</title>
        <authorList>
            <consortium name="The Broad Institute Genomics Platform"/>
            <consortium name="The Broad Institute Genome Sequencing Center for Infectious Disease"/>
            <person name="Wu L."/>
            <person name="Ma J."/>
        </authorList>
    </citation>
    <scope>NUCLEOTIDE SEQUENCE [LARGE SCALE GENOMIC DNA]</scope>
    <source>
        <strain evidence="4">CGMCC-1.15741</strain>
    </source>
</reference>
<feature type="transmembrane region" description="Helical" evidence="1">
    <location>
        <begin position="12"/>
        <end position="30"/>
    </location>
</feature>
<protein>
    <submittedName>
        <fullName evidence="3">DUF2726 domain-containing protein</fullName>
    </submittedName>
</protein>
<comment type="caution">
    <text evidence="3">The sequence shown here is derived from an EMBL/GenBank/DDBJ whole genome shotgun (WGS) entry which is preliminary data.</text>
</comment>
<feature type="domain" description="DUF2726" evidence="2">
    <location>
        <begin position="50"/>
        <end position="171"/>
    </location>
</feature>
<gene>
    <name evidence="3" type="ORF">ACFQDM_08525</name>
</gene>
<name>A0ABW1S8Y7_9PROT</name>
<evidence type="ECO:0000259" key="2">
    <source>
        <dbReference type="Pfam" id="PF10881"/>
    </source>
</evidence>